<dbReference type="InterPro" id="IPR053006">
    <property type="entry name" value="Meiosis_regulatory"/>
</dbReference>
<gene>
    <name evidence="3" type="ORF">NLU13_1863</name>
</gene>
<dbReference type="Pfam" id="PF10544">
    <property type="entry name" value="T5orf172"/>
    <property type="match status" value="1"/>
</dbReference>
<protein>
    <recommendedName>
        <fullName evidence="2">Bacteriophage T5 Orf172 DNA-binding domain-containing protein</fullName>
    </recommendedName>
</protein>
<dbReference type="SMART" id="SM00974">
    <property type="entry name" value="T5orf172"/>
    <property type="match status" value="1"/>
</dbReference>
<evidence type="ECO:0000313" key="3">
    <source>
        <dbReference type="EMBL" id="KAK0392368.1"/>
    </source>
</evidence>
<evidence type="ECO:0000259" key="2">
    <source>
        <dbReference type="SMART" id="SM00974"/>
    </source>
</evidence>
<name>A0AA39GTB6_SARSR</name>
<keyword evidence="4" id="KW-1185">Reference proteome</keyword>
<dbReference type="AlphaFoldDB" id="A0AA39GTB6"/>
<evidence type="ECO:0000313" key="4">
    <source>
        <dbReference type="Proteomes" id="UP001175261"/>
    </source>
</evidence>
<dbReference type="Proteomes" id="UP001175261">
    <property type="component" value="Unassembled WGS sequence"/>
</dbReference>
<reference evidence="3" key="1">
    <citation type="submission" date="2022-10" db="EMBL/GenBank/DDBJ databases">
        <title>Determination and structural analysis of whole genome sequence of Sarocladium strictum F4-1.</title>
        <authorList>
            <person name="Hu L."/>
            <person name="Jiang Y."/>
        </authorList>
    </citation>
    <scope>NUCLEOTIDE SEQUENCE</scope>
    <source>
        <strain evidence="3">F4-1</strain>
    </source>
</reference>
<evidence type="ECO:0000256" key="1">
    <source>
        <dbReference type="SAM" id="MobiDB-lite"/>
    </source>
</evidence>
<proteinExistence type="predicted"/>
<accession>A0AA39GTB6</accession>
<feature type="domain" description="Bacteriophage T5 Orf172 DNA-binding" evidence="2">
    <location>
        <begin position="164"/>
        <end position="252"/>
    </location>
</feature>
<dbReference type="InterPro" id="IPR018306">
    <property type="entry name" value="Phage_T5_Orf172_DNA-bd"/>
</dbReference>
<dbReference type="EMBL" id="JAPDFR010000001">
    <property type="protein sequence ID" value="KAK0392368.1"/>
    <property type="molecule type" value="Genomic_DNA"/>
</dbReference>
<feature type="region of interest" description="Disordered" evidence="1">
    <location>
        <begin position="325"/>
        <end position="353"/>
    </location>
</feature>
<sequence length="383" mass="44307">MATLPPATRFPSFKDTCTHLQEESLQCTWYLPKEGRLCRCKITLDDAHSALELSESIKKTGLTVDQRVEMLQDIAELSCCPRHHRSKIYGTDLGKEVAQIWYGEMKLASVPSIQTHPRPPTLPRRVFAKHQVHTTESMGERIRSTLDLDQGSSGSIYFYTHAASAFAGMVKIGYTCRSVASRLYAWEECGHGAPKLLDSIVDVRHPGRVELLTHFELIELWHELMWCKAHGRTHIEWFRTDVHRAKAIAERWNKWMHGANPYDRRGKLKPLWEERCRLLQERGRPITARTMLVWHEMDMAKFVDDAEPSKNKSATAKVTVAEIKVKKEEEPDQPSPAAPQESKARRKKEKEKTDRCIRYLTRHDVFCVVVRLQINMELRQEGW</sequence>
<dbReference type="PANTHER" id="PTHR28094">
    <property type="entry name" value="MEIOTICALLY UP-REGULATED GENE 113 PROTEIN"/>
    <property type="match status" value="1"/>
</dbReference>
<comment type="caution">
    <text evidence="3">The sequence shown here is derived from an EMBL/GenBank/DDBJ whole genome shotgun (WGS) entry which is preliminary data.</text>
</comment>
<dbReference type="PANTHER" id="PTHR28094:SF1">
    <property type="entry name" value="MEIOTICALLY UP-REGULATED GENE 113 PROTEIN"/>
    <property type="match status" value="1"/>
</dbReference>
<organism evidence="3 4">
    <name type="scientific">Sarocladium strictum</name>
    <name type="common">Black bundle disease fungus</name>
    <name type="synonym">Acremonium strictum</name>
    <dbReference type="NCBI Taxonomy" id="5046"/>
    <lineage>
        <taxon>Eukaryota</taxon>
        <taxon>Fungi</taxon>
        <taxon>Dikarya</taxon>
        <taxon>Ascomycota</taxon>
        <taxon>Pezizomycotina</taxon>
        <taxon>Sordariomycetes</taxon>
        <taxon>Hypocreomycetidae</taxon>
        <taxon>Hypocreales</taxon>
        <taxon>Sarocladiaceae</taxon>
        <taxon>Sarocladium</taxon>
    </lineage>
</organism>